<dbReference type="InterPro" id="IPR025391">
    <property type="entry name" value="DUF4123"/>
</dbReference>
<sequence>MVEPAWIDPWQHTGLPWQGTDEETANALPAHVLVDRAFAPTACESLHALSASIQPLFKHRYAGEGLDRLSPCLLTLPDDARARERCWQALLALSRGAPMLSVLRTTADPGALIHHLRRIWEGESSVGEPWLLRWADGRAAAILLEALDGNQRRRVLAGLQDWYLPTRTGGWMRVAGAGGALFAIDASPLMFTAVQEAALRRQSQADAIARFVLQRPSLRPDNMMPSHVHRCADVVLARLARRGIDHLALAHRMTVRAVTAWDARSAGEDA</sequence>
<evidence type="ECO:0000313" key="2">
    <source>
        <dbReference type="EMBL" id="OBU62240.1"/>
    </source>
</evidence>
<dbReference type="Pfam" id="PF13503">
    <property type="entry name" value="DUF4123"/>
    <property type="match status" value="1"/>
</dbReference>
<evidence type="ECO:0000313" key="3">
    <source>
        <dbReference type="Proteomes" id="UP000092125"/>
    </source>
</evidence>
<proteinExistence type="predicted"/>
<evidence type="ECO:0000259" key="1">
    <source>
        <dbReference type="Pfam" id="PF13503"/>
    </source>
</evidence>
<dbReference type="Proteomes" id="UP000092125">
    <property type="component" value="Unassembled WGS sequence"/>
</dbReference>
<comment type="caution">
    <text evidence="2">The sequence shown here is derived from an EMBL/GenBank/DDBJ whole genome shotgun (WGS) entry which is preliminary data.</text>
</comment>
<gene>
    <name evidence="2" type="ORF">A9K56_05335</name>
</gene>
<dbReference type="AlphaFoldDB" id="A0AAP7L1C2"/>
<protein>
    <recommendedName>
        <fullName evidence="1">DUF4123 domain-containing protein</fullName>
    </recommendedName>
</protein>
<name>A0AAP7L1C2_STEMA</name>
<dbReference type="RefSeq" id="WP_065181649.1">
    <property type="nucleotide sequence ID" value="NZ_LYVI01000003.1"/>
</dbReference>
<accession>A0AAP7L1C2</accession>
<feature type="domain" description="DUF4123" evidence="1">
    <location>
        <begin position="32"/>
        <end position="153"/>
    </location>
</feature>
<reference evidence="2 3" key="1">
    <citation type="submission" date="2016-05" db="EMBL/GenBank/DDBJ databases">
        <title>Draft Genome Sequences of Stenotrophomonas maltophilia Strains Sm32COP, Sm41DVV, Sm46PAILV, SmF3, SmF22, SmSOFb1 and SmCVFa1, Isolated from Different Manures, in France.</title>
        <authorList>
            <person name="Nazaret S."/>
            <person name="Bodilis J."/>
        </authorList>
    </citation>
    <scope>NUCLEOTIDE SEQUENCE [LARGE SCALE GENOMIC DNA]</scope>
    <source>
        <strain evidence="2 3">Sm41DVV</strain>
    </source>
</reference>
<organism evidence="2 3">
    <name type="scientific">Stenotrophomonas maltophilia</name>
    <name type="common">Pseudomonas maltophilia</name>
    <name type="synonym">Xanthomonas maltophilia</name>
    <dbReference type="NCBI Taxonomy" id="40324"/>
    <lineage>
        <taxon>Bacteria</taxon>
        <taxon>Pseudomonadati</taxon>
        <taxon>Pseudomonadota</taxon>
        <taxon>Gammaproteobacteria</taxon>
        <taxon>Lysobacterales</taxon>
        <taxon>Lysobacteraceae</taxon>
        <taxon>Stenotrophomonas</taxon>
        <taxon>Stenotrophomonas maltophilia group</taxon>
    </lineage>
</organism>
<dbReference type="EMBL" id="LYVI01000003">
    <property type="protein sequence ID" value="OBU62240.1"/>
    <property type="molecule type" value="Genomic_DNA"/>
</dbReference>